<dbReference type="Pfam" id="PF06916">
    <property type="entry name" value="FAM210A-B_dom"/>
    <property type="match status" value="1"/>
</dbReference>
<evidence type="ECO:0000256" key="3">
    <source>
        <dbReference type="ARBA" id="ARBA00022989"/>
    </source>
</evidence>
<reference evidence="8" key="1">
    <citation type="submission" date="2021-11" db="EMBL/GenBank/DDBJ databases">
        <authorList>
            <person name="Schell T."/>
        </authorList>
    </citation>
    <scope>NUCLEOTIDE SEQUENCE</scope>
    <source>
        <strain evidence="8">M5</strain>
    </source>
</reference>
<keyword evidence="4" id="KW-0175">Coiled coil</keyword>
<comment type="subcellular location">
    <subcellularLocation>
        <location evidence="1">Membrane</location>
        <topology evidence="1">Single-pass membrane protein</topology>
    </subcellularLocation>
</comment>
<dbReference type="EMBL" id="CAKKLH010000290">
    <property type="protein sequence ID" value="CAH0109099.1"/>
    <property type="molecule type" value="Genomic_DNA"/>
</dbReference>
<evidence type="ECO:0000313" key="8">
    <source>
        <dbReference type="EMBL" id="CAH0109099.1"/>
    </source>
</evidence>
<keyword evidence="5 6" id="KW-0472">Membrane</keyword>
<comment type="caution">
    <text evidence="8">The sequence shown here is derived from an EMBL/GenBank/DDBJ whole genome shotgun (WGS) entry which is preliminary data.</text>
</comment>
<evidence type="ECO:0000259" key="7">
    <source>
        <dbReference type="Pfam" id="PF06916"/>
    </source>
</evidence>
<evidence type="ECO:0000256" key="1">
    <source>
        <dbReference type="ARBA" id="ARBA00004167"/>
    </source>
</evidence>
<organism evidence="8 9">
    <name type="scientific">Daphnia galeata</name>
    <dbReference type="NCBI Taxonomy" id="27404"/>
    <lineage>
        <taxon>Eukaryota</taxon>
        <taxon>Metazoa</taxon>
        <taxon>Ecdysozoa</taxon>
        <taxon>Arthropoda</taxon>
        <taxon>Crustacea</taxon>
        <taxon>Branchiopoda</taxon>
        <taxon>Diplostraca</taxon>
        <taxon>Cladocera</taxon>
        <taxon>Anomopoda</taxon>
        <taxon>Daphniidae</taxon>
        <taxon>Daphnia</taxon>
    </lineage>
</organism>
<evidence type="ECO:0000256" key="4">
    <source>
        <dbReference type="ARBA" id="ARBA00023054"/>
    </source>
</evidence>
<dbReference type="GO" id="GO:0005739">
    <property type="term" value="C:mitochondrion"/>
    <property type="evidence" value="ECO:0007669"/>
    <property type="project" value="TreeGrafter"/>
</dbReference>
<dbReference type="PANTHER" id="PTHR21377:SF1">
    <property type="entry name" value="PROTEIN FAM210A"/>
    <property type="match status" value="1"/>
</dbReference>
<evidence type="ECO:0000256" key="6">
    <source>
        <dbReference type="SAM" id="Phobius"/>
    </source>
</evidence>
<proteinExistence type="predicted"/>
<keyword evidence="3 6" id="KW-1133">Transmembrane helix</keyword>
<accession>A0A8J2RXG1</accession>
<dbReference type="InterPro" id="IPR045866">
    <property type="entry name" value="FAM210A/B-like"/>
</dbReference>
<dbReference type="InterPro" id="IPR009688">
    <property type="entry name" value="FAM210A/B-like_dom"/>
</dbReference>
<sequence>MSALVTRSVSSIYLLRSHPILASVVVKFPTTQRPSCDVYRFDFCTRYYSRKPCQSFAKSLHISTVNNAQSNQQAEQEKAKVADQAANKAQDQSNAVSPPPAKVSLFQKFKQMYKDYWYVLIPVHVATSAVWTCGFYFAEVPNLLYNSGLDVVALLENIGVAEKIINPLRNSSVGYYALTYALYKVASPARYAVTIGGTTLSINYLTRWGYIKPASKEKMQVFYQNRKDEFTKQQDVFRRRLKQHRSDLKKRMTFGKKKIKK</sequence>
<feature type="domain" description="DUF1279" evidence="7">
    <location>
        <begin position="107"/>
        <end position="199"/>
    </location>
</feature>
<dbReference type="Proteomes" id="UP000789390">
    <property type="component" value="Unassembled WGS sequence"/>
</dbReference>
<dbReference type="PANTHER" id="PTHR21377">
    <property type="entry name" value="PROTEIN FAM210B, MITOCHONDRIAL"/>
    <property type="match status" value="1"/>
</dbReference>
<name>A0A8J2RXG1_9CRUS</name>
<gene>
    <name evidence="8" type="ORF">DGAL_LOCUS12561</name>
</gene>
<evidence type="ECO:0000313" key="9">
    <source>
        <dbReference type="Proteomes" id="UP000789390"/>
    </source>
</evidence>
<evidence type="ECO:0000256" key="5">
    <source>
        <dbReference type="ARBA" id="ARBA00023136"/>
    </source>
</evidence>
<protein>
    <recommendedName>
        <fullName evidence="7">DUF1279 domain-containing protein</fullName>
    </recommendedName>
</protein>
<dbReference type="AlphaFoldDB" id="A0A8J2RXG1"/>
<dbReference type="OrthoDB" id="5874039at2759"/>
<evidence type="ECO:0000256" key="2">
    <source>
        <dbReference type="ARBA" id="ARBA00022692"/>
    </source>
</evidence>
<keyword evidence="9" id="KW-1185">Reference proteome</keyword>
<feature type="transmembrane region" description="Helical" evidence="6">
    <location>
        <begin position="116"/>
        <end position="138"/>
    </location>
</feature>
<dbReference type="GO" id="GO:0016020">
    <property type="term" value="C:membrane"/>
    <property type="evidence" value="ECO:0007669"/>
    <property type="project" value="UniProtKB-SubCell"/>
</dbReference>
<keyword evidence="2 6" id="KW-0812">Transmembrane</keyword>